<dbReference type="InterPro" id="IPR010982">
    <property type="entry name" value="Lambda_DNA-bd_dom_sf"/>
</dbReference>
<dbReference type="KEGG" id="sand:H3309_04805"/>
<dbReference type="RefSeq" id="WP_182297627.1">
    <property type="nucleotide sequence ID" value="NZ_CP059851.1"/>
</dbReference>
<evidence type="ECO:0000313" key="1">
    <source>
        <dbReference type="EMBL" id="QMW23804.1"/>
    </source>
</evidence>
<dbReference type="GO" id="GO:0003677">
    <property type="term" value="F:DNA binding"/>
    <property type="evidence" value="ECO:0007669"/>
    <property type="project" value="InterPro"/>
</dbReference>
<dbReference type="Proteomes" id="UP000515292">
    <property type="component" value="Chromosome"/>
</dbReference>
<sequence>MDVDDGFGAKLALAIKALSVSRSRLAHELAVDKSAVGRWVSGTALPSAHNLERLTQRVAATHPGFTMADWDVALPALAARLGVTPPQAAAPDVDWLAPGLMTEARANTAMRGGAYEGVWRTTRPSADNAGAPFVHDHMVQRVAPDGLLRYRLGVFGLRFHGIGLPIQGQLFSIASDTVSGVFIFSIVKAVARRKAVVLDGLTLTCLRNTDGDIVATPCIFERVADLPPDPADDDAVLERCMRASSFAAAEAVDPAYARRLLPDIGPAAHAAGGELLLLMRFAESLSRAAPIGGRD</sequence>
<keyword evidence="2" id="KW-1185">Reference proteome</keyword>
<evidence type="ECO:0000313" key="2">
    <source>
        <dbReference type="Proteomes" id="UP000515292"/>
    </source>
</evidence>
<proteinExistence type="predicted"/>
<dbReference type="EMBL" id="CP059851">
    <property type="protein sequence ID" value="QMW23804.1"/>
    <property type="molecule type" value="Genomic_DNA"/>
</dbReference>
<gene>
    <name evidence="1" type="ORF">H3309_04805</name>
</gene>
<organism evidence="1 2">
    <name type="scientific">Sandaracinobacteroides saxicola</name>
    <dbReference type="NCBI Taxonomy" id="2759707"/>
    <lineage>
        <taxon>Bacteria</taxon>
        <taxon>Pseudomonadati</taxon>
        <taxon>Pseudomonadota</taxon>
        <taxon>Alphaproteobacteria</taxon>
        <taxon>Sphingomonadales</taxon>
        <taxon>Sphingosinicellaceae</taxon>
        <taxon>Sandaracinobacteroides</taxon>
    </lineage>
</organism>
<name>A0A7G5IKB2_9SPHN</name>
<accession>A0A7G5IKB2</accession>
<dbReference type="SUPFAM" id="SSF47413">
    <property type="entry name" value="lambda repressor-like DNA-binding domains"/>
    <property type="match status" value="1"/>
</dbReference>
<protein>
    <submittedName>
        <fullName evidence="1">Helix-turn-helix transcriptional regulator</fullName>
    </submittedName>
</protein>
<reference evidence="1 2" key="1">
    <citation type="submission" date="2020-07" db="EMBL/GenBank/DDBJ databases">
        <title>Complete genome sequence for Sandaracinobacter sp. M6.</title>
        <authorList>
            <person name="Tang Y."/>
            <person name="Liu Q."/>
            <person name="Guo Z."/>
            <person name="Lei P."/>
            <person name="Huang B."/>
        </authorList>
    </citation>
    <scope>NUCLEOTIDE SEQUENCE [LARGE SCALE GENOMIC DNA]</scope>
    <source>
        <strain evidence="1 2">M6</strain>
    </source>
</reference>
<dbReference type="AlphaFoldDB" id="A0A7G5IKB2"/>